<organism evidence="9 10">
    <name type="scientific">Oceanitalea stevensii</name>
    <dbReference type="NCBI Taxonomy" id="2763072"/>
    <lineage>
        <taxon>Bacteria</taxon>
        <taxon>Bacillati</taxon>
        <taxon>Actinomycetota</taxon>
        <taxon>Actinomycetes</taxon>
        <taxon>Micrococcales</taxon>
        <taxon>Bogoriellaceae</taxon>
        <taxon>Georgenia</taxon>
    </lineage>
</organism>
<keyword evidence="6" id="KW-0811">Translocation</keyword>
<keyword evidence="3" id="KW-0812">Transmembrane</keyword>
<name>A0ABR8Z4I6_9MICO</name>
<dbReference type="Proteomes" id="UP000661894">
    <property type="component" value="Unassembled WGS sequence"/>
</dbReference>
<evidence type="ECO:0000256" key="3">
    <source>
        <dbReference type="ARBA" id="ARBA00022692"/>
    </source>
</evidence>
<proteinExistence type="predicted"/>
<evidence type="ECO:0000256" key="2">
    <source>
        <dbReference type="ARBA" id="ARBA00022448"/>
    </source>
</evidence>
<sequence>MNLFGISSVELVIVLVVVVLVLGPSGFAQAVRAFRRGVELVRTWSARLREEAQRDSAAVGLEELDLSSLDLRQYDPREIVRQAVREEMDAWMKQGAAGPGPKSDLPPGTGR</sequence>
<protein>
    <submittedName>
        <fullName evidence="9">Twin-arginine translocase TatA/TatE family subunit</fullName>
    </submittedName>
</protein>
<keyword evidence="10" id="KW-1185">Reference proteome</keyword>
<comment type="subcellular location">
    <subcellularLocation>
        <location evidence="1">Membrane</location>
        <topology evidence="1">Single-pass membrane protein</topology>
    </subcellularLocation>
</comment>
<comment type="caution">
    <text evidence="9">The sequence shown here is derived from an EMBL/GenBank/DDBJ whole genome shotgun (WGS) entry which is preliminary data.</text>
</comment>
<accession>A0ABR8Z4I6</accession>
<keyword evidence="2" id="KW-0813">Transport</keyword>
<evidence type="ECO:0000256" key="1">
    <source>
        <dbReference type="ARBA" id="ARBA00004167"/>
    </source>
</evidence>
<dbReference type="EMBL" id="JACSPO010000008">
    <property type="protein sequence ID" value="MBD8063231.1"/>
    <property type="molecule type" value="Genomic_DNA"/>
</dbReference>
<evidence type="ECO:0000256" key="8">
    <source>
        <dbReference type="SAM" id="MobiDB-lite"/>
    </source>
</evidence>
<evidence type="ECO:0000313" key="10">
    <source>
        <dbReference type="Proteomes" id="UP000661894"/>
    </source>
</evidence>
<reference evidence="9 10" key="1">
    <citation type="submission" date="2020-08" db="EMBL/GenBank/DDBJ databases">
        <title>A Genomic Blueprint of the Chicken Gut Microbiome.</title>
        <authorList>
            <person name="Gilroy R."/>
            <person name="Ravi A."/>
            <person name="Getino M."/>
            <person name="Pursley I."/>
            <person name="Horton D.L."/>
            <person name="Alikhan N.-F."/>
            <person name="Baker D."/>
            <person name="Gharbi K."/>
            <person name="Hall N."/>
            <person name="Watson M."/>
            <person name="Adriaenssens E.M."/>
            <person name="Foster-Nyarko E."/>
            <person name="Jarju S."/>
            <person name="Secka A."/>
            <person name="Antonio M."/>
            <person name="Oren A."/>
            <person name="Chaudhuri R."/>
            <person name="La Ragione R.M."/>
            <person name="Hildebrand F."/>
            <person name="Pallen M.J."/>
        </authorList>
    </citation>
    <scope>NUCLEOTIDE SEQUENCE [LARGE SCALE GENOMIC DNA]</scope>
    <source>
        <strain evidence="9 10">Sa1BUA1</strain>
    </source>
</reference>
<evidence type="ECO:0000256" key="4">
    <source>
        <dbReference type="ARBA" id="ARBA00022927"/>
    </source>
</evidence>
<dbReference type="InterPro" id="IPR003369">
    <property type="entry name" value="TatA/B/E"/>
</dbReference>
<feature type="region of interest" description="Disordered" evidence="8">
    <location>
        <begin position="91"/>
        <end position="111"/>
    </location>
</feature>
<evidence type="ECO:0000256" key="7">
    <source>
        <dbReference type="ARBA" id="ARBA00023136"/>
    </source>
</evidence>
<evidence type="ECO:0000313" key="9">
    <source>
        <dbReference type="EMBL" id="MBD8063231.1"/>
    </source>
</evidence>
<dbReference type="RefSeq" id="WP_251840326.1">
    <property type="nucleotide sequence ID" value="NZ_JACSPO010000008.1"/>
</dbReference>
<gene>
    <name evidence="9" type="ORF">H9624_12980</name>
</gene>
<keyword evidence="4" id="KW-0653">Protein transport</keyword>
<evidence type="ECO:0000256" key="5">
    <source>
        <dbReference type="ARBA" id="ARBA00022989"/>
    </source>
</evidence>
<keyword evidence="5" id="KW-1133">Transmembrane helix</keyword>
<evidence type="ECO:0000256" key="6">
    <source>
        <dbReference type="ARBA" id="ARBA00023010"/>
    </source>
</evidence>
<keyword evidence="7" id="KW-0472">Membrane</keyword>
<dbReference type="Pfam" id="PF02416">
    <property type="entry name" value="TatA_B_E"/>
    <property type="match status" value="1"/>
</dbReference>